<feature type="transmembrane region" description="Helical" evidence="8">
    <location>
        <begin position="325"/>
        <end position="351"/>
    </location>
</feature>
<dbReference type="CDD" id="cd17320">
    <property type="entry name" value="MFS_MdfA_MDR_like"/>
    <property type="match status" value="1"/>
</dbReference>
<evidence type="ECO:0000313" key="10">
    <source>
        <dbReference type="EMBL" id="MEN2787119.1"/>
    </source>
</evidence>
<feature type="domain" description="Major facilitator superfamily (MFS) profile" evidence="9">
    <location>
        <begin position="26"/>
        <end position="412"/>
    </location>
</feature>
<sequence>MDATATPNPAPAIEGRPADSPPLGFREFVALIAGLMALTALGIDSMLPALPAIGESLGITGANERQYVISVFLLGFGVAQLIHGPLADRYGRKPILGIALAAYVVANVVAAFSSSFALLLIARFVAGTAIAASRVVTVALVRDCYSGRAMARVMSLAFIVFMAAPVIAPTFGQAVLLVGNWRMIFWGIAAVSAAILLWFWLRMPETLHAEDRQLFSIGRLVGGWRLTVTDRYSIGYTLASAALMGGLYGFINSIQQIVFDIFKRPDLLVPIFAATAGAMAIANLLNSRIVMRLGTRLISHSALIGLILLSGTHLAVTLLGFETLLAFTILQALMMACFGLAASNFSAMAMANMGHIAGTASSVQGFITVTSGALIGALIGQQFNGTTIPLYLGFFTAGLIALAIVFVAERGRLFRPA</sequence>
<dbReference type="PANTHER" id="PTHR23502">
    <property type="entry name" value="MAJOR FACILITATOR SUPERFAMILY"/>
    <property type="match status" value="1"/>
</dbReference>
<dbReference type="RefSeq" id="WP_345865223.1">
    <property type="nucleotide sequence ID" value="NZ_JBDIMF010000005.1"/>
</dbReference>
<protein>
    <recommendedName>
        <fullName evidence="8">Bcr/CflA family efflux transporter</fullName>
    </recommendedName>
</protein>
<dbReference type="EMBL" id="JBDIMF010000005">
    <property type="protein sequence ID" value="MEN2787119.1"/>
    <property type="molecule type" value="Genomic_DNA"/>
</dbReference>
<evidence type="ECO:0000256" key="7">
    <source>
        <dbReference type="ARBA" id="ARBA00023136"/>
    </source>
</evidence>
<feature type="transmembrane region" description="Helical" evidence="8">
    <location>
        <begin position="267"/>
        <end position="285"/>
    </location>
</feature>
<dbReference type="Pfam" id="PF07690">
    <property type="entry name" value="MFS_1"/>
    <property type="match status" value="1"/>
</dbReference>
<dbReference type="InterPro" id="IPR020846">
    <property type="entry name" value="MFS_dom"/>
</dbReference>
<keyword evidence="7 8" id="KW-0472">Membrane</keyword>
<feature type="transmembrane region" description="Helical" evidence="8">
    <location>
        <begin position="183"/>
        <end position="201"/>
    </location>
</feature>
<evidence type="ECO:0000256" key="5">
    <source>
        <dbReference type="ARBA" id="ARBA00022692"/>
    </source>
</evidence>
<keyword evidence="6 8" id="KW-1133">Transmembrane helix</keyword>
<comment type="subcellular location">
    <subcellularLocation>
        <location evidence="8">Cell inner membrane</location>
        <topology evidence="8">Multi-pass membrane protein</topology>
    </subcellularLocation>
    <subcellularLocation>
        <location evidence="1">Cell membrane</location>
        <topology evidence="1">Multi-pass membrane protein</topology>
    </subcellularLocation>
</comment>
<feature type="transmembrane region" description="Helical" evidence="8">
    <location>
        <begin position="388"/>
        <end position="408"/>
    </location>
</feature>
<evidence type="ECO:0000256" key="8">
    <source>
        <dbReference type="RuleBase" id="RU365088"/>
    </source>
</evidence>
<keyword evidence="8" id="KW-0997">Cell inner membrane</keyword>
<organism evidence="10 11">
    <name type="scientific">Sphingomonas qilianensis</name>
    <dbReference type="NCBI Taxonomy" id="1736690"/>
    <lineage>
        <taxon>Bacteria</taxon>
        <taxon>Pseudomonadati</taxon>
        <taxon>Pseudomonadota</taxon>
        <taxon>Alphaproteobacteria</taxon>
        <taxon>Sphingomonadales</taxon>
        <taxon>Sphingomonadaceae</taxon>
        <taxon>Sphingomonas</taxon>
    </lineage>
</organism>
<dbReference type="InterPro" id="IPR004812">
    <property type="entry name" value="Efflux_drug-R_Bcr/CmlA"/>
</dbReference>
<evidence type="ECO:0000256" key="2">
    <source>
        <dbReference type="ARBA" id="ARBA00006236"/>
    </source>
</evidence>
<proteinExistence type="inferred from homology"/>
<evidence type="ECO:0000256" key="4">
    <source>
        <dbReference type="ARBA" id="ARBA00022475"/>
    </source>
</evidence>
<feature type="transmembrane region" description="Helical" evidence="8">
    <location>
        <begin position="120"/>
        <end position="141"/>
    </location>
</feature>
<keyword evidence="4" id="KW-1003">Cell membrane</keyword>
<dbReference type="NCBIfam" id="TIGR00710">
    <property type="entry name" value="efflux_Bcr_CflA"/>
    <property type="match status" value="1"/>
</dbReference>
<dbReference type="Gene3D" id="1.20.1720.10">
    <property type="entry name" value="Multidrug resistance protein D"/>
    <property type="match status" value="1"/>
</dbReference>
<evidence type="ECO:0000256" key="6">
    <source>
        <dbReference type="ARBA" id="ARBA00022989"/>
    </source>
</evidence>
<feature type="transmembrane region" description="Helical" evidence="8">
    <location>
        <begin position="297"/>
        <end position="319"/>
    </location>
</feature>
<feature type="transmembrane region" description="Helical" evidence="8">
    <location>
        <begin position="153"/>
        <end position="171"/>
    </location>
</feature>
<feature type="transmembrane region" description="Helical" evidence="8">
    <location>
        <begin position="363"/>
        <end position="382"/>
    </location>
</feature>
<evidence type="ECO:0000313" key="11">
    <source>
        <dbReference type="Proteomes" id="UP001404104"/>
    </source>
</evidence>
<reference evidence="10 11" key="1">
    <citation type="submission" date="2024-05" db="EMBL/GenBank/DDBJ databases">
        <authorList>
            <person name="Liu Q."/>
            <person name="Xin Y.-H."/>
        </authorList>
    </citation>
    <scope>NUCLEOTIDE SEQUENCE [LARGE SCALE GENOMIC DNA]</scope>
    <source>
        <strain evidence="10 11">CGMCC 1.15349</strain>
    </source>
</reference>
<name>A0ABU9XU89_9SPHN</name>
<dbReference type="InterPro" id="IPR036259">
    <property type="entry name" value="MFS_trans_sf"/>
</dbReference>
<evidence type="ECO:0000259" key="9">
    <source>
        <dbReference type="PROSITE" id="PS50850"/>
    </source>
</evidence>
<dbReference type="SUPFAM" id="SSF103473">
    <property type="entry name" value="MFS general substrate transporter"/>
    <property type="match status" value="1"/>
</dbReference>
<feature type="transmembrane region" description="Helical" evidence="8">
    <location>
        <begin position="67"/>
        <end position="83"/>
    </location>
</feature>
<accession>A0ABU9XU89</accession>
<evidence type="ECO:0000256" key="3">
    <source>
        <dbReference type="ARBA" id="ARBA00022448"/>
    </source>
</evidence>
<dbReference type="PANTHER" id="PTHR23502:SF132">
    <property type="entry name" value="POLYAMINE TRANSPORTER 2-RELATED"/>
    <property type="match status" value="1"/>
</dbReference>
<keyword evidence="11" id="KW-1185">Reference proteome</keyword>
<feature type="transmembrane region" description="Helical" evidence="8">
    <location>
        <begin position="28"/>
        <end position="47"/>
    </location>
</feature>
<feature type="transmembrane region" description="Helical" evidence="8">
    <location>
        <begin position="95"/>
        <end position="114"/>
    </location>
</feature>
<feature type="transmembrane region" description="Helical" evidence="8">
    <location>
        <begin position="234"/>
        <end position="255"/>
    </location>
</feature>
<keyword evidence="3 8" id="KW-0813">Transport</keyword>
<keyword evidence="5 8" id="KW-0812">Transmembrane</keyword>
<gene>
    <name evidence="10" type="ORF">ABC969_11900</name>
</gene>
<comment type="similarity">
    <text evidence="2 8">Belongs to the major facilitator superfamily. Bcr/CmlA family.</text>
</comment>
<comment type="caution">
    <text evidence="10">The sequence shown here is derived from an EMBL/GenBank/DDBJ whole genome shotgun (WGS) entry which is preliminary data.</text>
</comment>
<dbReference type="InterPro" id="IPR011701">
    <property type="entry name" value="MFS"/>
</dbReference>
<dbReference type="PROSITE" id="PS50850">
    <property type="entry name" value="MFS"/>
    <property type="match status" value="1"/>
</dbReference>
<dbReference type="Proteomes" id="UP001404104">
    <property type="component" value="Unassembled WGS sequence"/>
</dbReference>
<evidence type="ECO:0000256" key="1">
    <source>
        <dbReference type="ARBA" id="ARBA00004651"/>
    </source>
</evidence>